<evidence type="ECO:0000256" key="12">
    <source>
        <dbReference type="ARBA" id="ARBA00025399"/>
    </source>
</evidence>
<evidence type="ECO:0000256" key="3">
    <source>
        <dbReference type="ARBA" id="ARBA00011071"/>
    </source>
</evidence>
<evidence type="ECO:0000256" key="6">
    <source>
        <dbReference type="ARBA" id="ARBA00022676"/>
    </source>
</evidence>
<evidence type="ECO:0000256" key="7">
    <source>
        <dbReference type="ARBA" id="ARBA00022679"/>
    </source>
</evidence>
<evidence type="ECO:0000256" key="1">
    <source>
        <dbReference type="ARBA" id="ARBA00004477"/>
    </source>
</evidence>
<dbReference type="GO" id="GO:0005789">
    <property type="term" value="C:endoplasmic reticulum membrane"/>
    <property type="evidence" value="ECO:0007669"/>
    <property type="project" value="UniProtKB-SubCell"/>
</dbReference>
<dbReference type="GO" id="GO:0004376">
    <property type="term" value="F:GPI mannosyltransferase activity"/>
    <property type="evidence" value="ECO:0007669"/>
    <property type="project" value="InterPro"/>
</dbReference>
<evidence type="ECO:0000256" key="4">
    <source>
        <dbReference type="ARBA" id="ARBA00013797"/>
    </source>
</evidence>
<dbReference type="STRING" id="269621.A0A238FRW5"/>
<feature type="compositionally biased region" description="Low complexity" evidence="14">
    <location>
        <begin position="495"/>
        <end position="509"/>
    </location>
</feature>
<accession>A0A238FRW5</accession>
<reference evidence="16" key="1">
    <citation type="submission" date="2016-09" db="EMBL/GenBank/DDBJ databases">
        <authorList>
            <person name="Jeantristanb JTB J.-T."/>
            <person name="Ricardo R."/>
        </authorList>
    </citation>
    <scope>NUCLEOTIDE SEQUENCE [LARGE SCALE GENOMIC DNA]</scope>
</reference>
<dbReference type="GO" id="GO:1990529">
    <property type="term" value="C:glycosylphosphatidylinositol-mannosyltransferase I complex"/>
    <property type="evidence" value="ECO:0007669"/>
    <property type="project" value="TreeGrafter"/>
</dbReference>
<keyword evidence="7 13" id="KW-0808">Transferase</keyword>
<keyword evidence="9 13" id="KW-0256">Endoplasmic reticulum</keyword>
<comment type="pathway">
    <text evidence="2 13">Glycolipid biosynthesis; glycosylphosphatidylinositol-anchor biosynthesis.</text>
</comment>
<feature type="region of interest" description="Disordered" evidence="14">
    <location>
        <begin position="495"/>
        <end position="515"/>
    </location>
</feature>
<keyword evidence="11 13" id="KW-0472">Membrane</keyword>
<dbReference type="GO" id="GO:0006506">
    <property type="term" value="P:GPI anchor biosynthetic process"/>
    <property type="evidence" value="ECO:0007669"/>
    <property type="project" value="UniProtKB-UniPathway"/>
</dbReference>
<evidence type="ECO:0000256" key="2">
    <source>
        <dbReference type="ARBA" id="ARBA00004687"/>
    </source>
</evidence>
<dbReference type="EMBL" id="FMSP01000019">
    <property type="protein sequence ID" value="SCV73846.1"/>
    <property type="molecule type" value="Genomic_DNA"/>
</dbReference>
<dbReference type="PANTHER" id="PTHR12886:SF0">
    <property type="entry name" value="GPI MANNOSYLTRANSFERASE 1"/>
    <property type="match status" value="1"/>
</dbReference>
<evidence type="ECO:0000313" key="15">
    <source>
        <dbReference type="EMBL" id="SCV73846.1"/>
    </source>
</evidence>
<proteinExistence type="inferred from homology"/>
<protein>
    <recommendedName>
        <fullName evidence="4 13">GPI mannosyltransferase 1</fullName>
        <ecNumber evidence="13">2.4.1.-</ecNumber>
    </recommendedName>
    <alternativeName>
        <fullName evidence="13">GPI mannosyltransferase I</fullName>
    </alternativeName>
</protein>
<comment type="subcellular location">
    <subcellularLocation>
        <location evidence="1 13">Endoplasmic reticulum membrane</location>
        <topology evidence="1 13">Multi-pass membrane protein</topology>
    </subcellularLocation>
</comment>
<keyword evidence="8 13" id="KW-0812">Transmembrane</keyword>
<evidence type="ECO:0000256" key="10">
    <source>
        <dbReference type="ARBA" id="ARBA00022989"/>
    </source>
</evidence>
<dbReference type="GO" id="GO:0051751">
    <property type="term" value="F:alpha-1,4-mannosyltransferase activity"/>
    <property type="evidence" value="ECO:0007669"/>
    <property type="project" value="InterPro"/>
</dbReference>
<comment type="function">
    <text evidence="12 13">Mannosyltransferase involved in glycosylphosphatidylinositol-anchor biosynthesis. Transfers the first alpha-1,4-mannose to GlcN-acyl-PI during GPI precursor assembly. Required for cell wall integrity.</text>
</comment>
<evidence type="ECO:0000256" key="5">
    <source>
        <dbReference type="ARBA" id="ARBA00022502"/>
    </source>
</evidence>
<feature type="transmembrane region" description="Helical" evidence="13">
    <location>
        <begin position="339"/>
        <end position="357"/>
    </location>
</feature>
<feature type="transmembrane region" description="Helical" evidence="13">
    <location>
        <begin position="35"/>
        <end position="55"/>
    </location>
</feature>
<name>A0A238FRW5_9BASI</name>
<dbReference type="UniPathway" id="UPA00196"/>
<evidence type="ECO:0000256" key="8">
    <source>
        <dbReference type="ARBA" id="ARBA00022692"/>
    </source>
</evidence>
<keyword evidence="6 13" id="KW-0328">Glycosyltransferase</keyword>
<dbReference type="PANTHER" id="PTHR12886">
    <property type="entry name" value="PIG-M MANNOSYLTRANSFERASE"/>
    <property type="match status" value="1"/>
</dbReference>
<evidence type="ECO:0000256" key="14">
    <source>
        <dbReference type="SAM" id="MobiDB-lite"/>
    </source>
</evidence>
<dbReference type="InterPro" id="IPR007704">
    <property type="entry name" value="PIG-M"/>
</dbReference>
<comment type="similarity">
    <text evidence="3 13">Belongs to the PIGM family.</text>
</comment>
<dbReference type="Pfam" id="PF05007">
    <property type="entry name" value="Mannosyl_trans"/>
    <property type="match status" value="1"/>
</dbReference>
<feature type="transmembrane region" description="Helical" evidence="13">
    <location>
        <begin position="121"/>
        <end position="139"/>
    </location>
</feature>
<evidence type="ECO:0000256" key="11">
    <source>
        <dbReference type="ARBA" id="ARBA00023136"/>
    </source>
</evidence>
<organism evidence="15 16">
    <name type="scientific">Microbotryum intermedium</name>
    <dbReference type="NCBI Taxonomy" id="269621"/>
    <lineage>
        <taxon>Eukaryota</taxon>
        <taxon>Fungi</taxon>
        <taxon>Dikarya</taxon>
        <taxon>Basidiomycota</taxon>
        <taxon>Pucciniomycotina</taxon>
        <taxon>Microbotryomycetes</taxon>
        <taxon>Microbotryales</taxon>
        <taxon>Microbotryaceae</taxon>
        <taxon>Microbotryum</taxon>
    </lineage>
</organism>
<dbReference type="EC" id="2.4.1.-" evidence="13"/>
<keyword evidence="5 13" id="KW-0337">GPI-anchor biosynthesis</keyword>
<gene>
    <name evidence="15" type="ORF">BQ2448_6276</name>
</gene>
<feature type="transmembrane region" description="Helical" evidence="13">
    <location>
        <begin position="215"/>
        <end position="240"/>
    </location>
</feature>
<evidence type="ECO:0000256" key="13">
    <source>
        <dbReference type="RuleBase" id="RU365064"/>
    </source>
</evidence>
<feature type="transmembrane region" description="Helical" evidence="13">
    <location>
        <begin position="401"/>
        <end position="416"/>
    </location>
</feature>
<keyword evidence="16" id="KW-1185">Reference proteome</keyword>
<keyword evidence="10 13" id="KW-1133">Transmembrane helix</keyword>
<evidence type="ECO:0000313" key="16">
    <source>
        <dbReference type="Proteomes" id="UP000198372"/>
    </source>
</evidence>
<dbReference type="OrthoDB" id="1741594at2759"/>
<dbReference type="PROSITE" id="PS51257">
    <property type="entry name" value="PROKAR_LIPOPROTEIN"/>
    <property type="match status" value="1"/>
</dbReference>
<feature type="transmembrane region" description="Helical" evidence="13">
    <location>
        <begin position="437"/>
        <end position="455"/>
    </location>
</feature>
<dbReference type="Proteomes" id="UP000198372">
    <property type="component" value="Unassembled WGS sequence"/>
</dbReference>
<dbReference type="AlphaFoldDB" id="A0A238FRW5"/>
<sequence>MKHVTSADHAITCFLALFACRRLKAHLIPGTQPRMRLRTALWIAFGLRVVLLLWGSYQDSTSAIKYTDIDYVVFTDASRCLVHPLTTPGCTLASGPLVNDDDHPRLPMLSGWIGDPYSRKTYRYTPLLALLTCLNILVHPIAAKLVFVLSDLLIGTLLHSLLVLRHIPSSKATQYVSYVWLFNPIIANISTRGSSEAVLGVLLIATLFWAEKNKWFKTAVMLGLSVHFKIYPVIYASSMLGYIASNDRSSGYRGWFGRKQWLFALTSAATFMLFNLAMYLIYFTHSWGEPFISHTFLYHLHRLDHRHNFSPYFYSYYLSSSSNSLPTSSKLLSLIRHPLVAFIPQLGSSIALGFFLSSSSSSSSSSSGSSSSSSASDLPFIWLIQTLVFVTFNKVCTSQYFLWYIWFLPLVLPDLNRITTTSTKSTSPNQATAQQRFILLSSTMGWVLAQVLWLSQAYQLEILGWPTYLRVWAAGVAFLGINCWLIVSLIKAYSSPSPTSTTTTMTTKAKSSKLE</sequence>
<feature type="transmembrane region" description="Helical" evidence="13">
    <location>
        <begin position="261"/>
        <end position="282"/>
    </location>
</feature>
<feature type="transmembrane region" description="Helical" evidence="13">
    <location>
        <begin position="467"/>
        <end position="490"/>
    </location>
</feature>
<evidence type="ECO:0000256" key="9">
    <source>
        <dbReference type="ARBA" id="ARBA00022824"/>
    </source>
</evidence>